<sequence length="107" mass="11493">MTQHDHIVEKKEFSIIASTGKVKKWSCIIFQIINSFIHSDIKNSCRRAAGAGENGRFYGGEGRETGSGAGGGGGVEVGSCSASLSPLALFDIDPLSLIFYTKINYNY</sequence>
<organism evidence="2 3">
    <name type="scientific">Rotaria magnacalcarata</name>
    <dbReference type="NCBI Taxonomy" id="392030"/>
    <lineage>
        <taxon>Eukaryota</taxon>
        <taxon>Metazoa</taxon>
        <taxon>Spiralia</taxon>
        <taxon>Gnathifera</taxon>
        <taxon>Rotifera</taxon>
        <taxon>Eurotatoria</taxon>
        <taxon>Bdelloidea</taxon>
        <taxon>Philodinida</taxon>
        <taxon>Philodinidae</taxon>
        <taxon>Rotaria</taxon>
    </lineage>
</organism>
<dbReference type="EMBL" id="CAJOBF010010790">
    <property type="protein sequence ID" value="CAF4296546.1"/>
    <property type="molecule type" value="Genomic_DNA"/>
</dbReference>
<feature type="compositionally biased region" description="Gly residues" evidence="1">
    <location>
        <begin position="57"/>
        <end position="72"/>
    </location>
</feature>
<evidence type="ECO:0000313" key="3">
    <source>
        <dbReference type="Proteomes" id="UP000663842"/>
    </source>
</evidence>
<gene>
    <name evidence="2" type="ORF">UXM345_LOCUS33174</name>
</gene>
<name>A0A820HS80_9BILA</name>
<evidence type="ECO:0000256" key="1">
    <source>
        <dbReference type="SAM" id="MobiDB-lite"/>
    </source>
</evidence>
<reference evidence="2" key="1">
    <citation type="submission" date="2021-02" db="EMBL/GenBank/DDBJ databases">
        <authorList>
            <person name="Nowell W R."/>
        </authorList>
    </citation>
    <scope>NUCLEOTIDE SEQUENCE</scope>
</reference>
<accession>A0A820HS80</accession>
<comment type="caution">
    <text evidence="2">The sequence shown here is derived from an EMBL/GenBank/DDBJ whole genome shotgun (WGS) entry which is preliminary data.</text>
</comment>
<dbReference type="Proteomes" id="UP000663842">
    <property type="component" value="Unassembled WGS sequence"/>
</dbReference>
<dbReference type="AlphaFoldDB" id="A0A820HS80"/>
<protein>
    <submittedName>
        <fullName evidence="2">Uncharacterized protein</fullName>
    </submittedName>
</protein>
<proteinExistence type="predicted"/>
<feature type="region of interest" description="Disordered" evidence="1">
    <location>
        <begin position="53"/>
        <end position="72"/>
    </location>
</feature>
<evidence type="ECO:0000313" key="2">
    <source>
        <dbReference type="EMBL" id="CAF4296546.1"/>
    </source>
</evidence>